<dbReference type="FunFam" id="3.40.1390.30:FF:000001">
    <property type="entry name" value="GTP cyclohydrolase 1 type 2"/>
    <property type="match status" value="1"/>
</dbReference>
<dbReference type="EMBL" id="CAACVI010000012">
    <property type="protein sequence ID" value="VEN73681.1"/>
    <property type="molecule type" value="Genomic_DNA"/>
</dbReference>
<proteinExistence type="inferred from homology"/>
<dbReference type="InterPro" id="IPR017221">
    <property type="entry name" value="DUF34/NIF3_bac"/>
</dbReference>
<dbReference type="SUPFAM" id="SSF102705">
    <property type="entry name" value="NIF3 (NGG1p interacting factor 3)-like"/>
    <property type="match status" value="1"/>
</dbReference>
<reference evidence="7" key="1">
    <citation type="submission" date="2019-01" db="EMBL/GenBank/DDBJ databases">
        <authorList>
            <consortium name="Genoscope - CEA"/>
            <person name="William W."/>
        </authorList>
    </citation>
    <scope>NUCLEOTIDE SEQUENCE</scope>
    <source>
        <strain evidence="7">CR-1</strain>
    </source>
</reference>
<name>A0A484HGS2_9BACT</name>
<dbReference type="InterPro" id="IPR002678">
    <property type="entry name" value="DUF34/NIF3"/>
</dbReference>
<dbReference type="InterPro" id="IPR036069">
    <property type="entry name" value="DUF34/NIF3_sf"/>
</dbReference>
<keyword evidence="7" id="KW-0378">Hydrolase</keyword>
<evidence type="ECO:0000256" key="3">
    <source>
        <dbReference type="ARBA" id="ARBA00022112"/>
    </source>
</evidence>
<dbReference type="GO" id="GO:0016787">
    <property type="term" value="F:hydrolase activity"/>
    <property type="evidence" value="ECO:0007669"/>
    <property type="project" value="UniProtKB-KW"/>
</dbReference>
<dbReference type="AlphaFoldDB" id="A0A484HGS2"/>
<dbReference type="GO" id="GO:0046872">
    <property type="term" value="F:metal ion binding"/>
    <property type="evidence" value="ECO:0007669"/>
    <property type="project" value="UniProtKB-UniRule"/>
</dbReference>
<evidence type="ECO:0000256" key="1">
    <source>
        <dbReference type="ARBA" id="ARBA00006964"/>
    </source>
</evidence>
<accession>A0A484HGS2</accession>
<sequence>MGPYSFNLKSPQKGAGRGIQKGRAFFIDFHGRNMKTTVADVMRAMESIAPVSLAETWDNPGLQVGKKDHPARVVWVSLDASSEVAKAAVREKADLLVCHHPLIFRPLKSIDVASPAGSVIQTAMAGGLAIFAAHTNLDSAAGGVNDALAEKIGLKNPLPLARGNSRGPGRCKFVTYAPAGHEDRILEAMFEAGAGVIGEYSRCSFMAGGRGSFMPGDASMPFSGEPGEFSKVDEVRIETVAEQSDLPGLVAHVKKAHPYETMAYDVYPLFSVENPAPGPGRVGDLEKKTRLGDLAAQTARKLGLRWAKIAGDPDLWVEKAALCAGSGSGMVKDFIASGAQAYISGDLGHHDALDIAERGLGAIDVGHFASEIWIVERLARRLRRSLARSGVEATVYACPLEKDPFTHIHV</sequence>
<dbReference type="Pfam" id="PF01784">
    <property type="entry name" value="DUF34_NIF3"/>
    <property type="match status" value="1"/>
</dbReference>
<evidence type="ECO:0000313" key="7">
    <source>
        <dbReference type="EMBL" id="VEN73681.1"/>
    </source>
</evidence>
<keyword evidence="4 5" id="KW-0479">Metal-binding</keyword>
<evidence type="ECO:0000256" key="6">
    <source>
        <dbReference type="PIRSR" id="PIRSR602678-1"/>
    </source>
</evidence>
<dbReference type="NCBIfam" id="TIGR00486">
    <property type="entry name" value="YbgI_SA1388"/>
    <property type="match status" value="1"/>
</dbReference>
<feature type="binding site" evidence="6">
    <location>
        <position position="367"/>
    </location>
    <ligand>
        <name>a divalent metal cation</name>
        <dbReference type="ChEBI" id="CHEBI:60240"/>
        <label>1</label>
    </ligand>
</feature>
<dbReference type="PANTHER" id="PTHR13799">
    <property type="entry name" value="NGG1 INTERACTING FACTOR 3"/>
    <property type="match status" value="1"/>
</dbReference>
<dbReference type="Gene3D" id="3.30.70.120">
    <property type="match status" value="1"/>
</dbReference>
<evidence type="ECO:0000256" key="4">
    <source>
        <dbReference type="ARBA" id="ARBA00022723"/>
    </source>
</evidence>
<evidence type="ECO:0000256" key="5">
    <source>
        <dbReference type="PIRNR" id="PIRNR037489"/>
    </source>
</evidence>
<dbReference type="PANTHER" id="PTHR13799:SF14">
    <property type="entry name" value="GTP CYCLOHYDROLASE 1 TYPE 2 HOMOLOG"/>
    <property type="match status" value="1"/>
</dbReference>
<feature type="binding site" evidence="6">
    <location>
        <position position="99"/>
    </location>
    <ligand>
        <name>a divalent metal cation</name>
        <dbReference type="ChEBI" id="CHEBI:60240"/>
        <label>1</label>
    </ligand>
</feature>
<organism evidence="7">
    <name type="scientific">uncultured Desulfobacteraceae bacterium</name>
    <dbReference type="NCBI Taxonomy" id="218296"/>
    <lineage>
        <taxon>Bacteria</taxon>
        <taxon>Pseudomonadati</taxon>
        <taxon>Thermodesulfobacteriota</taxon>
        <taxon>Desulfobacteria</taxon>
        <taxon>Desulfobacterales</taxon>
        <taxon>Desulfobacteraceae</taxon>
        <taxon>environmental samples</taxon>
    </lineage>
</organism>
<feature type="binding site" evidence="6">
    <location>
        <position position="371"/>
    </location>
    <ligand>
        <name>a divalent metal cation</name>
        <dbReference type="ChEBI" id="CHEBI:60240"/>
        <label>1</label>
    </ligand>
</feature>
<dbReference type="PIRSF" id="PIRSF037489">
    <property type="entry name" value="UCP037489_NIF3_YqfO"/>
    <property type="match status" value="1"/>
</dbReference>
<feature type="binding site" evidence="6">
    <location>
        <position position="138"/>
    </location>
    <ligand>
        <name>a divalent metal cation</name>
        <dbReference type="ChEBI" id="CHEBI:60240"/>
        <label>1</label>
    </ligand>
</feature>
<evidence type="ECO:0000256" key="2">
    <source>
        <dbReference type="ARBA" id="ARBA00011643"/>
    </source>
</evidence>
<dbReference type="Gene3D" id="3.40.1390.30">
    <property type="entry name" value="NIF3 (NGG1p interacting factor 3)-like"/>
    <property type="match status" value="1"/>
</dbReference>
<comment type="subunit">
    <text evidence="2">Homohexamer.</text>
</comment>
<gene>
    <name evidence="7" type="ORF">EPICR_20148</name>
</gene>
<protein>
    <recommendedName>
        <fullName evidence="3 5">GTP cyclohydrolase 1 type 2 homolog</fullName>
    </recommendedName>
</protein>
<dbReference type="InterPro" id="IPR015867">
    <property type="entry name" value="N-reg_PII/ATP_PRibTrfase_C"/>
</dbReference>
<feature type="binding site" evidence="6">
    <location>
        <position position="100"/>
    </location>
    <ligand>
        <name>a divalent metal cation</name>
        <dbReference type="ChEBI" id="CHEBI:60240"/>
        <label>1</label>
    </ligand>
</feature>
<dbReference type="GO" id="GO:0005737">
    <property type="term" value="C:cytoplasm"/>
    <property type="evidence" value="ECO:0007669"/>
    <property type="project" value="TreeGrafter"/>
</dbReference>
<comment type="similarity">
    <text evidence="1 5">Belongs to the GTP cyclohydrolase I type 2/NIF3 family.</text>
</comment>